<name>A0A6C0D9D7_9ZZZZ</name>
<dbReference type="AlphaFoldDB" id="A0A6C0D9D7"/>
<evidence type="ECO:0000313" key="1">
    <source>
        <dbReference type="EMBL" id="QHT13438.1"/>
    </source>
</evidence>
<dbReference type="EMBL" id="MN739568">
    <property type="protein sequence ID" value="QHT13438.1"/>
    <property type="molecule type" value="Genomic_DNA"/>
</dbReference>
<organism evidence="1">
    <name type="scientific">viral metagenome</name>
    <dbReference type="NCBI Taxonomy" id="1070528"/>
    <lineage>
        <taxon>unclassified sequences</taxon>
        <taxon>metagenomes</taxon>
        <taxon>organismal metagenomes</taxon>
    </lineage>
</organism>
<accession>A0A6C0D9D7</accession>
<reference evidence="1" key="1">
    <citation type="journal article" date="2020" name="Nature">
        <title>Giant virus diversity and host interactions through global metagenomics.</title>
        <authorList>
            <person name="Schulz F."/>
            <person name="Roux S."/>
            <person name="Paez-Espino D."/>
            <person name="Jungbluth S."/>
            <person name="Walsh D.A."/>
            <person name="Denef V.J."/>
            <person name="McMahon K.D."/>
            <person name="Konstantinidis K.T."/>
            <person name="Eloe-Fadrosh E.A."/>
            <person name="Kyrpides N.C."/>
            <person name="Woyke T."/>
        </authorList>
    </citation>
    <scope>NUCLEOTIDE SEQUENCE</scope>
    <source>
        <strain evidence="1">GVMAG-M-3300023174-131</strain>
    </source>
</reference>
<protein>
    <submittedName>
        <fullName evidence="1">Uncharacterized protein</fullName>
    </submittedName>
</protein>
<proteinExistence type="predicted"/>
<sequence length="419" mass="49306">MDITDSYAITHIDTQLYPSLINQRKLRPQIIKDIPQDSLIKYKLVNNEWCEVNNITWINENKNINTISSCGFVRLIDLNLDQNKVIELQNKITQERERINTERRIFDEQLQQEVQRRRERGLSFFYEGNDLIPTRPVNISTAYSIAMDIHQKFVELRSSLYNFYIYLDDGSKTRLFSLTEFKNKFKNIFDNKINSLDYSDNVILCKKIISRLDKKIINMIYINNTRFLTERIGLTNITIGELYIRLANALVELDNISFINFIKTYAVSVLNAYSNFENNYIDSLLDNSQNESCDGGWVERLLLVTLQELQYKPNLKINFSPKLLLLQTNYIEKNNLFLSKPLFDTSKINIIINDYCNQWIESSENNNIIDYNSTIKNICESIILKIKNDYEILDIELINKIIFDDLTSYMSLTENKISI</sequence>